<keyword evidence="2" id="KW-1133">Transmembrane helix</keyword>
<feature type="domain" description="YcdB/YcdC repeated" evidence="3">
    <location>
        <begin position="229"/>
        <end position="343"/>
    </location>
</feature>
<evidence type="ECO:0000259" key="3">
    <source>
        <dbReference type="Pfam" id="PF16244"/>
    </source>
</evidence>
<evidence type="ECO:0000256" key="2">
    <source>
        <dbReference type="SAM" id="Phobius"/>
    </source>
</evidence>
<keyword evidence="2" id="KW-0812">Transmembrane</keyword>
<feature type="transmembrane region" description="Helical" evidence="2">
    <location>
        <begin position="7"/>
        <end position="24"/>
    </location>
</feature>
<reference evidence="4 5" key="1">
    <citation type="submission" date="2016-10" db="EMBL/GenBank/DDBJ databases">
        <authorList>
            <person name="de Groot N.N."/>
        </authorList>
    </citation>
    <scope>NUCLEOTIDE SEQUENCE [LARGE SCALE GENOMIC DNA]</scope>
    <source>
        <strain evidence="4 5">DSM 18346</strain>
    </source>
</reference>
<keyword evidence="2" id="KW-0472">Membrane</keyword>
<evidence type="ECO:0000256" key="1">
    <source>
        <dbReference type="SAM" id="Coils"/>
    </source>
</evidence>
<dbReference type="Proteomes" id="UP000198718">
    <property type="component" value="Unassembled WGS sequence"/>
</dbReference>
<feature type="coiled-coil region" evidence="1">
    <location>
        <begin position="126"/>
        <end position="156"/>
    </location>
</feature>
<name>A0A1G8XWN6_9FIRM</name>
<dbReference type="AlphaFoldDB" id="A0A1G8XWN6"/>
<dbReference type="Pfam" id="PF16244">
    <property type="entry name" value="DUF4901"/>
    <property type="match status" value="1"/>
</dbReference>
<proteinExistence type="predicted"/>
<keyword evidence="1" id="KW-0175">Coiled coil</keyword>
<evidence type="ECO:0000313" key="5">
    <source>
        <dbReference type="Proteomes" id="UP000198718"/>
    </source>
</evidence>
<dbReference type="EMBL" id="FNFP01000001">
    <property type="protein sequence ID" value="SDJ94923.1"/>
    <property type="molecule type" value="Genomic_DNA"/>
</dbReference>
<organism evidence="4 5">
    <name type="scientific">Natronincola ferrireducens</name>
    <dbReference type="NCBI Taxonomy" id="393762"/>
    <lineage>
        <taxon>Bacteria</taxon>
        <taxon>Bacillati</taxon>
        <taxon>Bacillota</taxon>
        <taxon>Clostridia</taxon>
        <taxon>Peptostreptococcales</taxon>
        <taxon>Natronincolaceae</taxon>
        <taxon>Natronincola</taxon>
    </lineage>
</organism>
<dbReference type="STRING" id="393762.SAMN05660472_00349"/>
<evidence type="ECO:0000313" key="4">
    <source>
        <dbReference type="EMBL" id="SDJ94923.1"/>
    </source>
</evidence>
<gene>
    <name evidence="4" type="ORF">SAMN05660472_00349</name>
</gene>
<accession>A0A1G8XWN6</accession>
<protein>
    <recommendedName>
        <fullName evidence="3">YcdB/YcdC repeated domain-containing protein</fullName>
    </recommendedName>
</protein>
<keyword evidence="5" id="KW-1185">Reference proteome</keyword>
<dbReference type="RefSeq" id="WP_090549437.1">
    <property type="nucleotide sequence ID" value="NZ_FNFP01000001.1"/>
</dbReference>
<sequence length="430" mass="50807">MKKYTKTMLMILLLGSIIINMVYYRNIKDAEEKINHVNTIIASNVESNMRQSIMYIQELIDTGSPQALQNLERTVGTLTLAFNHWVDLNQTRRNPNERMQRSLSSIEGLRNIINHHLSNQYTINENQLLEADIQMLENVNEQLKRLLLVYHNIEDRLLELKNPIASDGGLIQISDNLEEITRLYRHSKLPNKHPKYITYEEAIVEVEKKIPFLKDFSIKEEKPQVIIRDGIHYYEVNYFEDKEEAYYVWADATDGNIRNFELRKNIYNGKMLSQNEAIAIARNFTNKFYRGDMKEEMFYMEDKDGGDAIYSFRFTPIKEDVGIVSDASIINVSTSSGEVLKYTNDFTDTRIMPQEEVFSPEELQERHKEEFGMLEYQDLAVVRSFYTRYQPRLTYRFKTMHNQQETMIFIDVTTGMPVYQLYYVHYPIFN</sequence>
<dbReference type="InterPro" id="IPR032599">
    <property type="entry name" value="YcdB/YcdC_rep_domain"/>
</dbReference>
<dbReference type="OrthoDB" id="1950972at2"/>